<feature type="region of interest" description="Disordered" evidence="1">
    <location>
        <begin position="1"/>
        <end position="23"/>
    </location>
</feature>
<dbReference type="EMBL" id="CAEKDK010000001">
    <property type="protein sequence ID" value="CAB4263030.1"/>
    <property type="molecule type" value="Genomic_DNA"/>
</dbReference>
<evidence type="ECO:0000313" key="2">
    <source>
        <dbReference type="EMBL" id="CAB4263030.1"/>
    </source>
</evidence>
<dbReference type="AlphaFoldDB" id="A0A6J5TGH2"/>
<dbReference type="Proteomes" id="UP000507222">
    <property type="component" value="Unassembled WGS sequence"/>
</dbReference>
<gene>
    <name evidence="2" type="ORF">CURHAP_LOCUS2634</name>
</gene>
<protein>
    <submittedName>
        <fullName evidence="2">Uncharacterized protein</fullName>
    </submittedName>
</protein>
<proteinExistence type="predicted"/>
<sequence length="73" mass="7988">MGNSNVLAGNHLQQPRDSNNNTCSAFSQTIPSSHLGPILNILAGLLEEQCKQLVTAMHVDFLVGDTFLILYYI</sequence>
<reference evidence="2 3" key="1">
    <citation type="submission" date="2020-05" db="EMBL/GenBank/DDBJ databases">
        <authorList>
            <person name="Campoy J."/>
            <person name="Schneeberger K."/>
            <person name="Spophaly S."/>
        </authorList>
    </citation>
    <scope>NUCLEOTIDE SEQUENCE [LARGE SCALE GENOMIC DNA]</scope>
    <source>
        <strain evidence="2">PruArmRojPasFocal</strain>
    </source>
</reference>
<evidence type="ECO:0000313" key="3">
    <source>
        <dbReference type="Proteomes" id="UP000507222"/>
    </source>
</evidence>
<name>A0A6J5TGH2_PRUAR</name>
<organism evidence="2 3">
    <name type="scientific">Prunus armeniaca</name>
    <name type="common">Apricot</name>
    <name type="synonym">Armeniaca vulgaris</name>
    <dbReference type="NCBI Taxonomy" id="36596"/>
    <lineage>
        <taxon>Eukaryota</taxon>
        <taxon>Viridiplantae</taxon>
        <taxon>Streptophyta</taxon>
        <taxon>Embryophyta</taxon>
        <taxon>Tracheophyta</taxon>
        <taxon>Spermatophyta</taxon>
        <taxon>Magnoliopsida</taxon>
        <taxon>eudicotyledons</taxon>
        <taxon>Gunneridae</taxon>
        <taxon>Pentapetalae</taxon>
        <taxon>rosids</taxon>
        <taxon>fabids</taxon>
        <taxon>Rosales</taxon>
        <taxon>Rosaceae</taxon>
        <taxon>Amygdaloideae</taxon>
        <taxon>Amygdaleae</taxon>
        <taxon>Prunus</taxon>
    </lineage>
</organism>
<evidence type="ECO:0000256" key="1">
    <source>
        <dbReference type="SAM" id="MobiDB-lite"/>
    </source>
</evidence>
<accession>A0A6J5TGH2</accession>